<dbReference type="EMBL" id="CAEZSZ010000041">
    <property type="protein sequence ID" value="CAB4553917.1"/>
    <property type="molecule type" value="Genomic_DNA"/>
</dbReference>
<organism evidence="2">
    <name type="scientific">freshwater metagenome</name>
    <dbReference type="NCBI Taxonomy" id="449393"/>
    <lineage>
        <taxon>unclassified sequences</taxon>
        <taxon>metagenomes</taxon>
        <taxon>ecological metagenomes</taxon>
    </lineage>
</organism>
<feature type="transmembrane region" description="Helical" evidence="1">
    <location>
        <begin position="34"/>
        <end position="53"/>
    </location>
</feature>
<evidence type="ECO:0000313" key="2">
    <source>
        <dbReference type="EMBL" id="CAB4553917.1"/>
    </source>
</evidence>
<sequence length="153" mass="16799">MEIHPEAQAIFSRLGRTHIVVESKNKSERFNPKIMFGALLAVSLTVLLITAQLEPALVREVASTRQAQTSQLAKGAKSACPVSDSDYSGKISDWLSKRNIAPVEISQESQIEIGGIRSSVLLIGCQLSQQRVRLTEVKQEGTWKIKETAQLAN</sequence>
<keyword evidence="1" id="KW-0472">Membrane</keyword>
<reference evidence="2" key="1">
    <citation type="submission" date="2020-05" db="EMBL/GenBank/DDBJ databases">
        <authorList>
            <person name="Chiriac C."/>
            <person name="Salcher M."/>
            <person name="Ghai R."/>
            <person name="Kavagutti S V."/>
        </authorList>
    </citation>
    <scope>NUCLEOTIDE SEQUENCE</scope>
</reference>
<keyword evidence="1" id="KW-1133">Transmembrane helix</keyword>
<name>A0A6J6CRK8_9ZZZZ</name>
<protein>
    <submittedName>
        <fullName evidence="2">Unannotated protein</fullName>
    </submittedName>
</protein>
<gene>
    <name evidence="2" type="ORF">UFOPK1561_00476</name>
</gene>
<proteinExistence type="predicted"/>
<accession>A0A6J6CRK8</accession>
<dbReference type="AlphaFoldDB" id="A0A6J6CRK8"/>
<keyword evidence="1" id="KW-0812">Transmembrane</keyword>
<evidence type="ECO:0000256" key="1">
    <source>
        <dbReference type="SAM" id="Phobius"/>
    </source>
</evidence>